<reference evidence="3 4" key="1">
    <citation type="journal article" date="2015" name="Sci. Rep.">
        <title>The genome of Leishmania panamensis: insights into genomics of the L. (Viannia) subgenus.</title>
        <authorList>
            <person name="Llanes A."/>
            <person name="Restrepo C.M."/>
            <person name="Vecchio G.D."/>
            <person name="Anguizola F.J."/>
            <person name="Lleonart R."/>
        </authorList>
    </citation>
    <scope>NUCLEOTIDE SEQUENCE [LARGE SCALE GENOMIC DNA]</scope>
    <source>
        <strain evidence="3 4">MHOM/PA/94/PSC-1</strain>
    </source>
</reference>
<evidence type="ECO:0000313" key="4">
    <source>
        <dbReference type="Proteomes" id="UP000063063"/>
    </source>
</evidence>
<dbReference type="VEuPathDB" id="TriTrypDB:LPMP_201220"/>
<dbReference type="VEuPathDB" id="TriTrypDB:LPAL13_200017600"/>
<proteinExistence type="predicted"/>
<feature type="compositionally biased region" description="Basic and acidic residues" evidence="2">
    <location>
        <begin position="487"/>
        <end position="498"/>
    </location>
</feature>
<accession>A0A088S7Q0</accession>
<evidence type="ECO:0000256" key="2">
    <source>
        <dbReference type="SAM" id="MobiDB-lite"/>
    </source>
</evidence>
<keyword evidence="1" id="KW-0175">Coiled coil</keyword>
<dbReference type="AlphaFoldDB" id="A0A088S7Q0"/>
<dbReference type="OrthoDB" id="272644at2759"/>
<dbReference type="eggNOG" id="ENOG502S8T5">
    <property type="taxonomic scope" value="Eukaryota"/>
</dbReference>
<feature type="coiled-coil region" evidence="1">
    <location>
        <begin position="19"/>
        <end position="279"/>
    </location>
</feature>
<evidence type="ECO:0000313" key="3">
    <source>
        <dbReference type="EMBL" id="AIN97616.1"/>
    </source>
</evidence>
<evidence type="ECO:0000256" key="1">
    <source>
        <dbReference type="SAM" id="Coils"/>
    </source>
</evidence>
<dbReference type="GeneID" id="22574331"/>
<organism evidence="3 4">
    <name type="scientific">Leishmania panamensis</name>
    <dbReference type="NCBI Taxonomy" id="5679"/>
    <lineage>
        <taxon>Eukaryota</taxon>
        <taxon>Discoba</taxon>
        <taxon>Euglenozoa</taxon>
        <taxon>Kinetoplastea</taxon>
        <taxon>Metakinetoplastina</taxon>
        <taxon>Trypanosomatida</taxon>
        <taxon>Trypanosomatidae</taxon>
        <taxon>Leishmaniinae</taxon>
        <taxon>Leishmania</taxon>
        <taxon>Leishmania guyanensis species complex</taxon>
    </lineage>
</organism>
<sequence>METPSNPILHREVSDGTLISQVVYENESLKIEVETLREKLESTGLLNLDKLRCENEALKGEVEKLRMQLSERASQLDLHRASNDRFSNIDQSLHELLAQVQTQRAELSELKESTHRKDARIAQITAQLKQSEKAMKDAMAQATTAATQSGAQVAEQGRLQTQLNRANEELEKLQESSKQEVKELQNRLKEAQEQLLAMKKEIAAKSHIWGKQVCSQDQEIASLRERETKAQQQVTDFQAKMRTLMAECSQLRDVNANLIRKHQNELQQQQQKAAMALASRRVDLYAPEVQAHVEKAVRRATESVERQLREQTEHNATLLSRVTLLQQEKERSVTTKGMSQQEVQLMKEWVNMRSRRNDARSTMQRRMAELLSNEVLSKEDIDTLLQEMLDYQEETDQENRTLLVIKDIESEEKESKLRIELKRVKGENASLMKQLRQLTRESLRRERGNPSPPRNNGVVSSEVSTPEVRSSTVAGAPTGGAASSTSRENEQGRNSRSS</sequence>
<dbReference type="EMBL" id="CP009389">
    <property type="protein sequence ID" value="AIN97616.1"/>
    <property type="molecule type" value="Genomic_DNA"/>
</dbReference>
<feature type="coiled-coil region" evidence="1">
    <location>
        <begin position="381"/>
        <end position="441"/>
    </location>
</feature>
<keyword evidence="4" id="KW-1185">Reference proteome</keyword>
<feature type="compositionally biased region" description="Low complexity" evidence="2">
    <location>
        <begin position="470"/>
        <end position="486"/>
    </location>
</feature>
<protein>
    <submittedName>
        <fullName evidence="3">Uncharacterized protein</fullName>
    </submittedName>
</protein>
<feature type="region of interest" description="Disordered" evidence="2">
    <location>
        <begin position="441"/>
        <end position="498"/>
    </location>
</feature>
<feature type="compositionally biased region" description="Polar residues" evidence="2">
    <location>
        <begin position="457"/>
        <end position="469"/>
    </location>
</feature>
<name>A0A088S7Q0_LEIPA</name>
<dbReference type="Proteomes" id="UP000063063">
    <property type="component" value="Chromosome 20"/>
</dbReference>
<gene>
    <name evidence="3" type="ORF">LPMP_201220</name>
</gene>
<dbReference type="KEGG" id="lpan:LPMP_201220"/>
<dbReference type="RefSeq" id="XP_010698323.1">
    <property type="nucleotide sequence ID" value="XM_010700021.1"/>
</dbReference>